<reference evidence="1 2" key="1">
    <citation type="submission" date="2018-06" db="EMBL/GenBank/DDBJ databases">
        <authorList>
            <consortium name="Pathogen Informatics"/>
            <person name="Doyle S."/>
        </authorList>
    </citation>
    <scope>NUCLEOTIDE SEQUENCE [LARGE SCALE GENOMIC DNA]</scope>
    <source>
        <strain evidence="1 2">NCTC9645</strain>
    </source>
</reference>
<proteinExistence type="predicted"/>
<dbReference type="PANTHER" id="PTHR38442">
    <property type="entry name" value="INNER MEMBRANE PROTEIN-RELATED"/>
    <property type="match status" value="1"/>
</dbReference>
<dbReference type="Proteomes" id="UP000250675">
    <property type="component" value="Unassembled WGS sequence"/>
</dbReference>
<gene>
    <name evidence="1" type="ORF">NCTC9645_05541</name>
</gene>
<organism evidence="1 2">
    <name type="scientific">Klebsiella pneumoniae</name>
    <dbReference type="NCBI Taxonomy" id="573"/>
    <lineage>
        <taxon>Bacteria</taxon>
        <taxon>Pseudomonadati</taxon>
        <taxon>Pseudomonadota</taxon>
        <taxon>Gammaproteobacteria</taxon>
        <taxon>Enterobacterales</taxon>
        <taxon>Enterobacteriaceae</taxon>
        <taxon>Klebsiella/Raoultella group</taxon>
        <taxon>Klebsiella</taxon>
        <taxon>Klebsiella pneumoniae complex</taxon>
    </lineage>
</organism>
<name>A0A2X3KM08_KLEPN</name>
<dbReference type="EMBL" id="UASO01000009">
    <property type="protein sequence ID" value="SQC87419.1"/>
    <property type="molecule type" value="Genomic_DNA"/>
</dbReference>
<dbReference type="GO" id="GO:0005886">
    <property type="term" value="C:plasma membrane"/>
    <property type="evidence" value="ECO:0007669"/>
    <property type="project" value="TreeGrafter"/>
</dbReference>
<sequence length="473" mass="53369">MLKHMEKLAELKRAKLLALSLLLIAAAIFITTLALPPSPWVGALKAISEAAMVGALADWFAVVALFRRIPLPFVARHTAIIPRNKDRIADNLGRFVEEKFLDTPSLVALIRRYQPALMLGNWFSQPENARRVGQHLLQVMSGFLELTDDARIQRLLRRAVHKAIDKVDLTQTSAMMLEGLTRDNRHQKLLDSLINQLIALLQRDSSRAFIARGIVHWLETEHPLKAKLLPTEWLGEHSAEMVTDAVNTLLDEVTHDRTHQIRQTFDRAVQKLIDNLKSDPDMAQKADNIKAWLKNDETFNHYLGEVWGDLRGWVKNDISSDDSRIKQRIAEAGQWFGETLLRDDALRESLNEHLEQAAHRVAPEFAAFLTRHISDTVKSWDARDMSRQIELNIGKDLQFIRINGTLVGEPSACCCGCSRRSPRCCICILVSNDTIRTIALINIPQGGRDDAQDFPLAEPTRRRAVLPGGVNSV</sequence>
<dbReference type="InterPro" id="IPR007383">
    <property type="entry name" value="DUF445"/>
</dbReference>
<dbReference type="AlphaFoldDB" id="A0A2X3KM08"/>
<protein>
    <submittedName>
        <fullName evidence="1">Inner membrane protein</fullName>
    </submittedName>
</protein>
<accession>A0A2X3KM08</accession>
<evidence type="ECO:0000313" key="2">
    <source>
        <dbReference type="Proteomes" id="UP000250675"/>
    </source>
</evidence>
<dbReference type="PANTHER" id="PTHR38442:SF1">
    <property type="entry name" value="INNER MEMBRANE PROTEIN"/>
    <property type="match status" value="1"/>
</dbReference>
<dbReference type="Pfam" id="PF04286">
    <property type="entry name" value="DUF445"/>
    <property type="match status" value="1"/>
</dbReference>
<evidence type="ECO:0000313" key="1">
    <source>
        <dbReference type="EMBL" id="SQC87419.1"/>
    </source>
</evidence>